<keyword evidence="1" id="KW-0472">Membrane</keyword>
<proteinExistence type="predicted"/>
<reference evidence="2 3" key="1">
    <citation type="submission" date="2019-05" db="EMBL/GenBank/DDBJ databases">
        <title>Another draft genome of Portunus trituberculatus and its Hox gene families provides insights of decapod evolution.</title>
        <authorList>
            <person name="Jeong J.-H."/>
            <person name="Song I."/>
            <person name="Kim S."/>
            <person name="Choi T."/>
            <person name="Kim D."/>
            <person name="Ryu S."/>
            <person name="Kim W."/>
        </authorList>
    </citation>
    <scope>NUCLEOTIDE SEQUENCE [LARGE SCALE GENOMIC DNA]</scope>
    <source>
        <tissue evidence="2">Muscle</tissue>
    </source>
</reference>
<keyword evidence="3" id="KW-1185">Reference proteome</keyword>
<name>A0A5B7EY95_PORTR</name>
<organism evidence="2 3">
    <name type="scientific">Portunus trituberculatus</name>
    <name type="common">Swimming crab</name>
    <name type="synonym">Neptunus trituberculatus</name>
    <dbReference type="NCBI Taxonomy" id="210409"/>
    <lineage>
        <taxon>Eukaryota</taxon>
        <taxon>Metazoa</taxon>
        <taxon>Ecdysozoa</taxon>
        <taxon>Arthropoda</taxon>
        <taxon>Crustacea</taxon>
        <taxon>Multicrustacea</taxon>
        <taxon>Malacostraca</taxon>
        <taxon>Eumalacostraca</taxon>
        <taxon>Eucarida</taxon>
        <taxon>Decapoda</taxon>
        <taxon>Pleocyemata</taxon>
        <taxon>Brachyura</taxon>
        <taxon>Eubrachyura</taxon>
        <taxon>Portunoidea</taxon>
        <taxon>Portunidae</taxon>
        <taxon>Portuninae</taxon>
        <taxon>Portunus</taxon>
    </lineage>
</organism>
<evidence type="ECO:0000313" key="3">
    <source>
        <dbReference type="Proteomes" id="UP000324222"/>
    </source>
</evidence>
<dbReference type="EMBL" id="VSRR010004451">
    <property type="protein sequence ID" value="MPC39721.1"/>
    <property type="molecule type" value="Genomic_DNA"/>
</dbReference>
<protein>
    <submittedName>
        <fullName evidence="2">Uncharacterized protein</fullName>
    </submittedName>
</protein>
<dbReference type="Proteomes" id="UP000324222">
    <property type="component" value="Unassembled WGS sequence"/>
</dbReference>
<sequence>MCAATPGRGEEEKEEAEKSSYIIHSHFSTFAAAPFLICSPLLRHPKRTTRRLVLLGASVSCHCEATSPRLEDARPPYFPFVVKQKPVAPVCGTRYRPVGGRQRLAGDCKPERGVGTAYLARRMVLHVDMA</sequence>
<gene>
    <name evidence="2" type="ORF">E2C01_033268</name>
</gene>
<dbReference type="AlphaFoldDB" id="A0A5B7EY95"/>
<keyword evidence="1" id="KW-0812">Transmembrane</keyword>
<comment type="caution">
    <text evidence="2">The sequence shown here is derived from an EMBL/GenBank/DDBJ whole genome shotgun (WGS) entry which is preliminary data.</text>
</comment>
<feature type="transmembrane region" description="Helical" evidence="1">
    <location>
        <begin position="21"/>
        <end position="42"/>
    </location>
</feature>
<keyword evidence="1" id="KW-1133">Transmembrane helix</keyword>
<evidence type="ECO:0000256" key="1">
    <source>
        <dbReference type="SAM" id="Phobius"/>
    </source>
</evidence>
<evidence type="ECO:0000313" key="2">
    <source>
        <dbReference type="EMBL" id="MPC39721.1"/>
    </source>
</evidence>
<accession>A0A5B7EY95</accession>